<name>A0A3S5CC33_9PLAT</name>
<evidence type="ECO:0000313" key="3">
    <source>
        <dbReference type="Proteomes" id="UP000784294"/>
    </source>
</evidence>
<dbReference type="AlphaFoldDB" id="A0A3S5CC33"/>
<reference evidence="2" key="1">
    <citation type="submission" date="2018-11" db="EMBL/GenBank/DDBJ databases">
        <authorList>
            <consortium name="Pathogen Informatics"/>
        </authorList>
    </citation>
    <scope>NUCLEOTIDE SEQUENCE</scope>
</reference>
<accession>A0A3S5CC33</accession>
<gene>
    <name evidence="2" type="ORF">PXEA_LOCUS2215</name>
</gene>
<feature type="compositionally biased region" description="Basic and acidic residues" evidence="1">
    <location>
        <begin position="22"/>
        <end position="43"/>
    </location>
</feature>
<evidence type="ECO:0000256" key="1">
    <source>
        <dbReference type="SAM" id="MobiDB-lite"/>
    </source>
</evidence>
<protein>
    <submittedName>
        <fullName evidence="2">Uncharacterized protein</fullName>
    </submittedName>
</protein>
<evidence type="ECO:0000313" key="2">
    <source>
        <dbReference type="EMBL" id="VEL08775.1"/>
    </source>
</evidence>
<dbReference type="EMBL" id="CAAALY010004720">
    <property type="protein sequence ID" value="VEL08775.1"/>
    <property type="molecule type" value="Genomic_DNA"/>
</dbReference>
<comment type="caution">
    <text evidence="2">The sequence shown here is derived from an EMBL/GenBank/DDBJ whole genome shotgun (WGS) entry which is preliminary data.</text>
</comment>
<proteinExistence type="predicted"/>
<sequence>MYKHGCGRNLAESSLNPRSGSWKKEAQRGVEEGEEEEKRSSKISWDKRSLLFVPEAHFTLPFFFFTDPSGAQDGLSSCIQKTQLDSCLYKLWLWKMRSLLGKKGHKLMQKLPRQGIAPASMFVKKN</sequence>
<organism evidence="2 3">
    <name type="scientific">Protopolystoma xenopodis</name>
    <dbReference type="NCBI Taxonomy" id="117903"/>
    <lineage>
        <taxon>Eukaryota</taxon>
        <taxon>Metazoa</taxon>
        <taxon>Spiralia</taxon>
        <taxon>Lophotrochozoa</taxon>
        <taxon>Platyhelminthes</taxon>
        <taxon>Monogenea</taxon>
        <taxon>Polyopisthocotylea</taxon>
        <taxon>Polystomatidea</taxon>
        <taxon>Polystomatidae</taxon>
        <taxon>Protopolystoma</taxon>
    </lineage>
</organism>
<keyword evidence="3" id="KW-1185">Reference proteome</keyword>
<feature type="region of interest" description="Disordered" evidence="1">
    <location>
        <begin position="1"/>
        <end position="43"/>
    </location>
</feature>
<dbReference type="Proteomes" id="UP000784294">
    <property type="component" value="Unassembled WGS sequence"/>
</dbReference>